<name>A0A314ZE61_PRUYE</name>
<gene>
    <name evidence="2" type="ORF">Pyn_08885</name>
</gene>
<comment type="caution">
    <text evidence="2">The sequence shown here is derived from an EMBL/GenBank/DDBJ whole genome shotgun (WGS) entry which is preliminary data.</text>
</comment>
<accession>A0A314ZE61</accession>
<dbReference type="AlphaFoldDB" id="A0A314ZE61"/>
<protein>
    <submittedName>
        <fullName evidence="2">Uncharacterized protein</fullName>
    </submittedName>
</protein>
<sequence>MEEGKSILPKVELSWEDLTGTKAISTGSKLESKREDMFKFDLMAPPPMEKEDLSDFASDPKPLPQDVEM</sequence>
<proteinExistence type="predicted"/>
<organism evidence="2 3">
    <name type="scientific">Prunus yedoensis var. nudiflora</name>
    <dbReference type="NCBI Taxonomy" id="2094558"/>
    <lineage>
        <taxon>Eukaryota</taxon>
        <taxon>Viridiplantae</taxon>
        <taxon>Streptophyta</taxon>
        <taxon>Embryophyta</taxon>
        <taxon>Tracheophyta</taxon>
        <taxon>Spermatophyta</taxon>
        <taxon>Magnoliopsida</taxon>
        <taxon>eudicotyledons</taxon>
        <taxon>Gunneridae</taxon>
        <taxon>Pentapetalae</taxon>
        <taxon>rosids</taxon>
        <taxon>fabids</taxon>
        <taxon>Rosales</taxon>
        <taxon>Rosaceae</taxon>
        <taxon>Amygdaloideae</taxon>
        <taxon>Amygdaleae</taxon>
        <taxon>Prunus</taxon>
    </lineage>
</organism>
<dbReference type="EMBL" id="PJQY01000170">
    <property type="protein sequence ID" value="PQQ16890.1"/>
    <property type="molecule type" value="Genomic_DNA"/>
</dbReference>
<keyword evidence="3" id="KW-1185">Reference proteome</keyword>
<evidence type="ECO:0000313" key="3">
    <source>
        <dbReference type="Proteomes" id="UP000250321"/>
    </source>
</evidence>
<feature type="region of interest" description="Disordered" evidence="1">
    <location>
        <begin position="44"/>
        <end position="69"/>
    </location>
</feature>
<reference evidence="2 3" key="1">
    <citation type="submission" date="2018-02" db="EMBL/GenBank/DDBJ databases">
        <title>Draft genome of wild Prunus yedoensis var. nudiflora.</title>
        <authorList>
            <person name="Baek S."/>
            <person name="Kim J.-H."/>
            <person name="Choi K."/>
            <person name="Kim G.-B."/>
            <person name="Cho A."/>
            <person name="Jang H."/>
            <person name="Shin C.-H."/>
            <person name="Yu H.-J."/>
            <person name="Mun J.-H."/>
        </authorList>
    </citation>
    <scope>NUCLEOTIDE SEQUENCE [LARGE SCALE GENOMIC DNA]</scope>
    <source>
        <strain evidence="3">cv. Jeju island</strain>
        <tissue evidence="2">Leaf</tissue>
    </source>
</reference>
<evidence type="ECO:0000256" key="1">
    <source>
        <dbReference type="SAM" id="MobiDB-lite"/>
    </source>
</evidence>
<dbReference type="Proteomes" id="UP000250321">
    <property type="component" value="Unassembled WGS sequence"/>
</dbReference>
<evidence type="ECO:0000313" key="2">
    <source>
        <dbReference type="EMBL" id="PQQ16890.1"/>
    </source>
</evidence>